<organism evidence="2 3">
    <name type="scientific">Protopolystoma xenopodis</name>
    <dbReference type="NCBI Taxonomy" id="117903"/>
    <lineage>
        <taxon>Eukaryota</taxon>
        <taxon>Metazoa</taxon>
        <taxon>Spiralia</taxon>
        <taxon>Lophotrochozoa</taxon>
        <taxon>Platyhelminthes</taxon>
        <taxon>Monogenea</taxon>
        <taxon>Polyopisthocotylea</taxon>
        <taxon>Polystomatidea</taxon>
        <taxon>Polystomatidae</taxon>
        <taxon>Protopolystoma</taxon>
    </lineage>
</organism>
<proteinExistence type="predicted"/>
<accession>A0A3S5CEV8</accession>
<evidence type="ECO:0000313" key="2">
    <source>
        <dbReference type="EMBL" id="VEL15550.1"/>
    </source>
</evidence>
<feature type="transmembrane region" description="Helical" evidence="1">
    <location>
        <begin position="12"/>
        <end position="33"/>
    </location>
</feature>
<dbReference type="EMBL" id="CAAALY010024995">
    <property type="protein sequence ID" value="VEL15550.1"/>
    <property type="molecule type" value="Genomic_DNA"/>
</dbReference>
<keyword evidence="1" id="KW-1133">Transmembrane helix</keyword>
<gene>
    <name evidence="2" type="ORF">PXEA_LOCUS8990</name>
</gene>
<comment type="caution">
    <text evidence="2">The sequence shown here is derived from an EMBL/GenBank/DDBJ whole genome shotgun (WGS) entry which is preliminary data.</text>
</comment>
<sequence length="89" mass="10061">MMRERLEMQINFTLPYLLNGILIQIGLLFASLLRPISIHNGTLNHVEYQQVTTTRLPIGHIAEVTTILSEEILKSAPPEDDGRFLLTSC</sequence>
<evidence type="ECO:0000313" key="3">
    <source>
        <dbReference type="Proteomes" id="UP000784294"/>
    </source>
</evidence>
<evidence type="ECO:0000256" key="1">
    <source>
        <dbReference type="SAM" id="Phobius"/>
    </source>
</evidence>
<name>A0A3S5CEV8_9PLAT</name>
<protein>
    <submittedName>
        <fullName evidence="2">Uncharacterized protein</fullName>
    </submittedName>
</protein>
<keyword evidence="1" id="KW-0472">Membrane</keyword>
<dbReference type="Proteomes" id="UP000784294">
    <property type="component" value="Unassembled WGS sequence"/>
</dbReference>
<dbReference type="AlphaFoldDB" id="A0A3S5CEV8"/>
<keyword evidence="1" id="KW-0812">Transmembrane</keyword>
<reference evidence="2" key="1">
    <citation type="submission" date="2018-11" db="EMBL/GenBank/DDBJ databases">
        <authorList>
            <consortium name="Pathogen Informatics"/>
        </authorList>
    </citation>
    <scope>NUCLEOTIDE SEQUENCE</scope>
</reference>
<keyword evidence="3" id="KW-1185">Reference proteome</keyword>